<feature type="transmembrane region" description="Helical" evidence="1">
    <location>
        <begin position="20"/>
        <end position="39"/>
    </location>
</feature>
<keyword evidence="1" id="KW-1133">Transmembrane helix</keyword>
<proteinExistence type="predicted"/>
<organism evidence="2 3">
    <name type="scientific">Ferruginivarius sediminum</name>
    <dbReference type="NCBI Taxonomy" id="2661937"/>
    <lineage>
        <taxon>Bacteria</taxon>
        <taxon>Pseudomonadati</taxon>
        <taxon>Pseudomonadota</taxon>
        <taxon>Alphaproteobacteria</taxon>
        <taxon>Rhodospirillales</taxon>
        <taxon>Rhodospirillaceae</taxon>
        <taxon>Ferruginivarius</taxon>
    </lineage>
</organism>
<dbReference type="AlphaFoldDB" id="A0A369T9M2"/>
<dbReference type="EMBL" id="QPMH01000007">
    <property type="protein sequence ID" value="RDD62013.1"/>
    <property type="molecule type" value="Genomic_DNA"/>
</dbReference>
<protein>
    <recommendedName>
        <fullName evidence="4">Rap1a immunity protein domain-containing protein</fullName>
    </recommendedName>
</protein>
<evidence type="ECO:0000313" key="2">
    <source>
        <dbReference type="EMBL" id="RDD62013.1"/>
    </source>
</evidence>
<gene>
    <name evidence="2" type="ORF">DRB17_09185</name>
</gene>
<keyword evidence="1" id="KW-0812">Transmembrane</keyword>
<accession>A0A369T9M2</accession>
<name>A0A369T9M2_9PROT</name>
<comment type="caution">
    <text evidence="2">The sequence shown here is derived from an EMBL/GenBank/DDBJ whole genome shotgun (WGS) entry which is preliminary data.</text>
</comment>
<evidence type="ECO:0000256" key="1">
    <source>
        <dbReference type="SAM" id="Phobius"/>
    </source>
</evidence>
<sequence length="140" mass="15744">MLPAPFQPVDRQTVFEDAPMLRFACAAFAVIMLATPAHAEMTLKQFRNYAAMPGGSSLLRSYMGGLRDGIVMLQDVLESQDKAEPTFCPEGDEIRKGSRFEDLVLREITNPSRDEPWPADIQMSRVVTLVLQAEYPCRTY</sequence>
<keyword evidence="1" id="KW-0472">Membrane</keyword>
<dbReference type="Proteomes" id="UP000253941">
    <property type="component" value="Unassembled WGS sequence"/>
</dbReference>
<evidence type="ECO:0008006" key="4">
    <source>
        <dbReference type="Google" id="ProtNLM"/>
    </source>
</evidence>
<evidence type="ECO:0000313" key="3">
    <source>
        <dbReference type="Proteomes" id="UP000253941"/>
    </source>
</evidence>
<reference evidence="2 3" key="1">
    <citation type="submission" date="2018-07" db="EMBL/GenBank/DDBJ databases">
        <title>Venubactetium sediminum gen. nov., sp. nov., isolated from a marine solar saltern.</title>
        <authorList>
            <person name="Wang S."/>
        </authorList>
    </citation>
    <scope>NUCLEOTIDE SEQUENCE [LARGE SCALE GENOMIC DNA]</scope>
    <source>
        <strain evidence="2 3">WD2A32</strain>
    </source>
</reference>
<keyword evidence="3" id="KW-1185">Reference proteome</keyword>